<organism evidence="4 5">
    <name type="scientific">Lachnoclostridium phocaeense</name>
    <dbReference type="NCBI Taxonomy" id="1871021"/>
    <lineage>
        <taxon>Bacteria</taxon>
        <taxon>Bacillati</taxon>
        <taxon>Bacillota</taxon>
        <taxon>Clostridia</taxon>
        <taxon>Lachnospirales</taxon>
        <taxon>Lachnospiraceae</taxon>
    </lineage>
</organism>
<evidence type="ECO:0000313" key="4">
    <source>
        <dbReference type="EMBL" id="HJF93672.1"/>
    </source>
</evidence>
<dbReference type="CDD" id="cd00296">
    <property type="entry name" value="SIR2"/>
    <property type="match status" value="1"/>
</dbReference>
<comment type="caution">
    <text evidence="2">Lacks conserved residue(s) required for the propagation of feature annotation.</text>
</comment>
<feature type="binding site" evidence="2">
    <location>
        <position position="153"/>
    </location>
    <ligand>
        <name>Zn(2+)</name>
        <dbReference type="ChEBI" id="CHEBI:29105"/>
    </ligand>
</feature>
<accession>A0A921LFI8</accession>
<dbReference type="InterPro" id="IPR050134">
    <property type="entry name" value="NAD-dep_sirtuin_deacylases"/>
</dbReference>
<keyword evidence="2" id="KW-0862">Zinc</keyword>
<dbReference type="InterPro" id="IPR029035">
    <property type="entry name" value="DHS-like_NAD/FAD-binding_dom"/>
</dbReference>
<dbReference type="GO" id="GO:0070403">
    <property type="term" value="F:NAD+ binding"/>
    <property type="evidence" value="ECO:0007669"/>
    <property type="project" value="TreeGrafter"/>
</dbReference>
<evidence type="ECO:0000256" key="1">
    <source>
        <dbReference type="ARBA" id="ARBA00023027"/>
    </source>
</evidence>
<feature type="domain" description="Deacetylase sirtuin-type" evidence="3">
    <location>
        <begin position="11"/>
        <end position="299"/>
    </location>
</feature>
<dbReference type="AlphaFoldDB" id="A0A921LFI8"/>
<reference evidence="4" key="1">
    <citation type="journal article" date="2021" name="PeerJ">
        <title>Extensive microbial diversity within the chicken gut microbiome revealed by metagenomics and culture.</title>
        <authorList>
            <person name="Gilroy R."/>
            <person name="Ravi A."/>
            <person name="Getino M."/>
            <person name="Pursley I."/>
            <person name="Horton D.L."/>
            <person name="Alikhan N.F."/>
            <person name="Baker D."/>
            <person name="Gharbi K."/>
            <person name="Hall N."/>
            <person name="Watson M."/>
            <person name="Adriaenssens E.M."/>
            <person name="Foster-Nyarko E."/>
            <person name="Jarju S."/>
            <person name="Secka A."/>
            <person name="Antonio M."/>
            <person name="Oren A."/>
            <person name="Chaudhuri R.R."/>
            <person name="La Ragione R."/>
            <person name="Hildebrand F."/>
            <person name="Pallen M.J."/>
        </authorList>
    </citation>
    <scope>NUCLEOTIDE SEQUENCE</scope>
    <source>
        <strain evidence="4">ChiSjej5B23-16112</strain>
    </source>
</reference>
<keyword evidence="1" id="KW-0520">NAD</keyword>
<comment type="caution">
    <text evidence="4">The sequence shown here is derived from an EMBL/GenBank/DDBJ whole genome shotgun (WGS) entry which is preliminary data.</text>
</comment>
<name>A0A921LFI8_9FIRM</name>
<dbReference type="Proteomes" id="UP000769156">
    <property type="component" value="Unassembled WGS sequence"/>
</dbReference>
<gene>
    <name evidence="4" type="ORF">K8V82_02650</name>
</gene>
<reference evidence="4" key="2">
    <citation type="submission" date="2021-09" db="EMBL/GenBank/DDBJ databases">
        <authorList>
            <person name="Gilroy R."/>
        </authorList>
    </citation>
    <scope>NUCLEOTIDE SEQUENCE</scope>
    <source>
        <strain evidence="4">ChiSjej5B23-16112</strain>
    </source>
</reference>
<dbReference type="EMBL" id="DYVY01000046">
    <property type="protein sequence ID" value="HJF93672.1"/>
    <property type="molecule type" value="Genomic_DNA"/>
</dbReference>
<feature type="binding site" evidence="2">
    <location>
        <position position="183"/>
    </location>
    <ligand>
        <name>Zn(2+)</name>
        <dbReference type="ChEBI" id="CHEBI:29105"/>
    </ligand>
</feature>
<dbReference type="Gene3D" id="3.40.50.1220">
    <property type="entry name" value="TPP-binding domain"/>
    <property type="match status" value="1"/>
</dbReference>
<dbReference type="PROSITE" id="PS50305">
    <property type="entry name" value="SIRTUIN"/>
    <property type="match status" value="1"/>
</dbReference>
<dbReference type="SUPFAM" id="SSF52467">
    <property type="entry name" value="DHS-like NAD/FAD-binding domain"/>
    <property type="match status" value="1"/>
</dbReference>
<dbReference type="PANTHER" id="PTHR11085:SF10">
    <property type="entry name" value="NAD-DEPENDENT PROTEIN DEACYLASE SIRTUIN-5, MITOCHONDRIAL-RELATED"/>
    <property type="match status" value="1"/>
</dbReference>
<sequence>MFAGKWTQKPEETRQQKIRRLWEALDRADAVVIGAGAGLSASAGFTYSGERFEKYFCDFEKKYGFHDMYSGGFYPYDTLEEYWAYWSRYIWINRYTDVPRPVYEELLDLVREKEYFVLTTNVDHCFQKAGFDKKRLFYTQGDYGLFQCMEPCCQKTWDNEGVIREMLERQKDMRIPSELVPRCPHCGKPMTMNLRADDSFVQDEGWYRAAERYSQFQKDHRGMRILYLELGVGYNTPVIIKYPFWKMTRQNPEAVYACINFGEAAAPAEITEQSVCIDGDIGEVLGQIKMADAAEAPSL</sequence>
<proteinExistence type="predicted"/>
<protein>
    <submittedName>
        <fullName evidence="4">Sir2 silent information regulator family NAD-dependent deacetylase</fullName>
    </submittedName>
</protein>
<feature type="binding site" evidence="2">
    <location>
        <position position="148"/>
    </location>
    <ligand>
        <name>Zn(2+)</name>
        <dbReference type="ChEBI" id="CHEBI:29105"/>
    </ligand>
</feature>
<dbReference type="RefSeq" id="WP_281725023.1">
    <property type="nucleotide sequence ID" value="NZ_CALKQL010000019.1"/>
</dbReference>
<dbReference type="InterPro" id="IPR026590">
    <property type="entry name" value="Ssirtuin_cat_dom"/>
</dbReference>
<evidence type="ECO:0000313" key="5">
    <source>
        <dbReference type="Proteomes" id="UP000769156"/>
    </source>
</evidence>
<dbReference type="PANTHER" id="PTHR11085">
    <property type="entry name" value="NAD-DEPENDENT PROTEIN DEACYLASE SIRTUIN-5, MITOCHONDRIAL-RELATED"/>
    <property type="match status" value="1"/>
</dbReference>
<dbReference type="GO" id="GO:0046872">
    <property type="term" value="F:metal ion binding"/>
    <property type="evidence" value="ECO:0007669"/>
    <property type="project" value="UniProtKB-KW"/>
</dbReference>
<evidence type="ECO:0000256" key="2">
    <source>
        <dbReference type="PROSITE-ProRule" id="PRU00236"/>
    </source>
</evidence>
<dbReference type="GO" id="GO:0017136">
    <property type="term" value="F:histone deacetylase activity, NAD-dependent"/>
    <property type="evidence" value="ECO:0007669"/>
    <property type="project" value="TreeGrafter"/>
</dbReference>
<keyword evidence="2" id="KW-0479">Metal-binding</keyword>
<evidence type="ECO:0000259" key="3">
    <source>
        <dbReference type="PROSITE" id="PS50305"/>
    </source>
</evidence>
<feature type="binding site" evidence="2">
    <location>
        <position position="186"/>
    </location>
    <ligand>
        <name>Zn(2+)</name>
        <dbReference type="ChEBI" id="CHEBI:29105"/>
    </ligand>
</feature>